<reference evidence="1 2" key="1">
    <citation type="submission" date="2015-08" db="EMBL/GenBank/DDBJ databases">
        <title>Next Generation Sequencing and Analysis of the Genome of Puccinia sorghi L Schw, the Causal Agent of Maize Common Rust.</title>
        <authorList>
            <person name="Rochi L."/>
            <person name="Burguener G."/>
            <person name="Darino M."/>
            <person name="Turjanski A."/>
            <person name="Kreff E."/>
            <person name="Dieguez M.J."/>
            <person name="Sacco F."/>
        </authorList>
    </citation>
    <scope>NUCLEOTIDE SEQUENCE [LARGE SCALE GENOMIC DNA]</scope>
    <source>
        <strain evidence="1 2">RO10H11247</strain>
    </source>
</reference>
<accession>A0A0L6VJ58</accession>
<proteinExistence type="predicted"/>
<dbReference type="AlphaFoldDB" id="A0A0L6VJ58"/>
<sequence length="127" mass="14785">MLTWINQTKSNCIQDCLELMEYPSHNVLVICNFNMELTYVRPGGKVVAWGFWITSHFFVFNPLLRNHISPEGLVFNLGIKVAFNVVERIFGVIRSRFIVISHGCKYSIELQVKVVILIKFLLRGYKY</sequence>
<dbReference type="OrthoDB" id="1681765at2759"/>
<name>A0A0L6VJ58_9BASI</name>
<evidence type="ECO:0008006" key="3">
    <source>
        <dbReference type="Google" id="ProtNLM"/>
    </source>
</evidence>
<gene>
    <name evidence="1" type="ORF">VP01_1506g3</name>
</gene>
<evidence type="ECO:0000313" key="1">
    <source>
        <dbReference type="EMBL" id="KNZ60744.1"/>
    </source>
</evidence>
<keyword evidence="2" id="KW-1185">Reference proteome</keyword>
<dbReference type="Proteomes" id="UP000037035">
    <property type="component" value="Unassembled WGS sequence"/>
</dbReference>
<protein>
    <recommendedName>
        <fullName evidence="3">DDE Tnp4 domain-containing protein</fullName>
    </recommendedName>
</protein>
<comment type="caution">
    <text evidence="1">The sequence shown here is derived from an EMBL/GenBank/DDBJ whole genome shotgun (WGS) entry which is preliminary data.</text>
</comment>
<evidence type="ECO:0000313" key="2">
    <source>
        <dbReference type="Proteomes" id="UP000037035"/>
    </source>
</evidence>
<organism evidence="1 2">
    <name type="scientific">Puccinia sorghi</name>
    <dbReference type="NCBI Taxonomy" id="27349"/>
    <lineage>
        <taxon>Eukaryota</taxon>
        <taxon>Fungi</taxon>
        <taxon>Dikarya</taxon>
        <taxon>Basidiomycota</taxon>
        <taxon>Pucciniomycotina</taxon>
        <taxon>Pucciniomycetes</taxon>
        <taxon>Pucciniales</taxon>
        <taxon>Pucciniaceae</taxon>
        <taxon>Puccinia</taxon>
    </lineage>
</organism>
<dbReference type="VEuPathDB" id="FungiDB:VP01_1506g3"/>
<dbReference type="EMBL" id="LAVV01005631">
    <property type="protein sequence ID" value="KNZ60744.1"/>
    <property type="molecule type" value="Genomic_DNA"/>
</dbReference>